<sequence>MNNKLLLYVHFNRNNELSDHVIYQLTHLRQNFKEIFFISNSQMDENDLSTLTGQNLIDGFMQRENKGYDFVAWSDAMKHYGFDKLASYDSVTVMNDTCFGPVYDFEGILAKFDKDTSVDFWGITNNRSHKVKPWENREAIVLPDHIQSYFVNYKQKIVKSGAFENFWANIEVLDDVVEVIVKYETAMTKYFEDAGFKSGVVFDTRKEEWAGMLVHDFSVFNLPELLKRHIPFLKIKAFSYGAENIYTPLVIERLKQETSFPVKLIVNHMTEVDYPDREYMLEEKTLKFTKEVSSKTNLKIGIHLHAFYLDLIPEYLNYFDKYVQNYDLYITTDTEEKYEEILKNYPLPQIKKVIVTGNKGRDVLPWMQVSELMTDYDLCGHFHTKKSKDNDWIVGESWRRDIEYSLLEPAQAIFHEFEKNPKLGLMIADVPSFFEHFYGPTYITERDIWPDMQEIWQKIDFENSKELKQKDSYVMSYGTMIWYRPQALNNLLNVNIQADVPEEPLPYNSILHAFERLLVYVSWANGYDFRISQIQTNNGFVANISANRLLRSVETDLTQTKLRDLVKMIFKKIKVIIVYRLGLNKKISNLW</sequence>
<reference evidence="1 2" key="1">
    <citation type="submission" date="2015-01" db="EMBL/GenBank/DDBJ databases">
        <title>Lactococcus lactis subsp.lactis JCM 5805 whole genome shotgun sequence.</title>
        <authorList>
            <person name="Fujii T."/>
            <person name="Tomita Y."/>
            <person name="Ikushima S."/>
            <person name="Fujiwara D."/>
        </authorList>
    </citation>
    <scope>NUCLEOTIDE SEQUENCE [LARGE SCALE GENOMIC DNA]</scope>
    <source>
        <strain evidence="1 2">JCM 5805</strain>
    </source>
</reference>
<proteinExistence type="predicted"/>
<gene>
    <name evidence="1" type="ORF">JCM5805K_2786</name>
</gene>
<organism evidence="1 2">
    <name type="scientific">Lactococcus lactis subsp. lactis</name>
    <name type="common">Streptococcus lactis</name>
    <dbReference type="NCBI Taxonomy" id="1360"/>
    <lineage>
        <taxon>Bacteria</taxon>
        <taxon>Bacillati</taxon>
        <taxon>Bacillota</taxon>
        <taxon>Bacilli</taxon>
        <taxon>Lactobacillales</taxon>
        <taxon>Streptococcaceae</taxon>
        <taxon>Lactococcus</taxon>
    </lineage>
</organism>
<accession>A0A0B8QX67</accession>
<dbReference type="Proteomes" id="UP000031847">
    <property type="component" value="Unassembled WGS sequence"/>
</dbReference>
<dbReference type="AlphaFoldDB" id="A0A0B8QX67"/>
<evidence type="ECO:0000313" key="2">
    <source>
        <dbReference type="Proteomes" id="UP000031847"/>
    </source>
</evidence>
<comment type="caution">
    <text evidence="1">The sequence shown here is derived from an EMBL/GenBank/DDBJ whole genome shotgun (WGS) entry which is preliminary data.</text>
</comment>
<dbReference type="RefSeq" id="WP_044009730.1">
    <property type="nucleotide sequence ID" value="NZ_BBSI01000040.1"/>
</dbReference>
<dbReference type="EMBL" id="BBSI01000040">
    <property type="protein sequence ID" value="GAM81662.1"/>
    <property type="molecule type" value="Genomic_DNA"/>
</dbReference>
<dbReference type="Pfam" id="PF05045">
    <property type="entry name" value="RgpF"/>
    <property type="match status" value="1"/>
</dbReference>
<evidence type="ECO:0000313" key="1">
    <source>
        <dbReference type="EMBL" id="GAM81662.1"/>
    </source>
</evidence>
<name>A0A0B8QX67_LACLL</name>
<protein>
    <submittedName>
        <fullName evidence="1">Lipopolysaccharide biosynthesis protein</fullName>
    </submittedName>
</protein>
<dbReference type="InterPro" id="IPR007739">
    <property type="entry name" value="RgpF"/>
</dbReference>